<dbReference type="PANTHER" id="PTHR30024:SF42">
    <property type="entry name" value="ALIPHATIC SULFONATES-BINDING PROTEIN-RELATED"/>
    <property type="match status" value="1"/>
</dbReference>
<dbReference type="PANTHER" id="PTHR30024">
    <property type="entry name" value="ALIPHATIC SULFONATES-BINDING PROTEIN-RELATED"/>
    <property type="match status" value="1"/>
</dbReference>
<keyword evidence="3" id="KW-0813">Transport</keyword>
<accession>A0ABW3UNF6</accession>
<comment type="similarity">
    <text evidence="2">Belongs to the bacterial solute-binding protein SsuA/TauA family.</text>
</comment>
<dbReference type="Pfam" id="PF09084">
    <property type="entry name" value="NMT1"/>
    <property type="match status" value="1"/>
</dbReference>
<comment type="subcellular location">
    <subcellularLocation>
        <location evidence="1">Periplasm</location>
    </subcellularLocation>
</comment>
<dbReference type="PROSITE" id="PS51257">
    <property type="entry name" value="PROKAR_LIPOPROTEIN"/>
    <property type="match status" value="1"/>
</dbReference>
<dbReference type="InterPro" id="IPR001638">
    <property type="entry name" value="Solute-binding_3/MltF_N"/>
</dbReference>
<evidence type="ECO:0000313" key="7">
    <source>
        <dbReference type="Proteomes" id="UP001597180"/>
    </source>
</evidence>
<keyword evidence="4" id="KW-0732">Signal</keyword>
<organism evidence="6 7">
    <name type="scientific">Paenibacillus vulneris</name>
    <dbReference type="NCBI Taxonomy" id="1133364"/>
    <lineage>
        <taxon>Bacteria</taxon>
        <taxon>Bacillati</taxon>
        <taxon>Bacillota</taxon>
        <taxon>Bacilli</taxon>
        <taxon>Bacillales</taxon>
        <taxon>Paenibacillaceae</taxon>
        <taxon>Paenibacillus</taxon>
    </lineage>
</organism>
<evidence type="ECO:0000256" key="2">
    <source>
        <dbReference type="ARBA" id="ARBA00010742"/>
    </source>
</evidence>
<reference evidence="7" key="1">
    <citation type="journal article" date="2019" name="Int. J. Syst. Evol. Microbiol.">
        <title>The Global Catalogue of Microorganisms (GCM) 10K type strain sequencing project: providing services to taxonomists for standard genome sequencing and annotation.</title>
        <authorList>
            <consortium name="The Broad Institute Genomics Platform"/>
            <consortium name="The Broad Institute Genome Sequencing Center for Infectious Disease"/>
            <person name="Wu L."/>
            <person name="Ma J."/>
        </authorList>
    </citation>
    <scope>NUCLEOTIDE SEQUENCE [LARGE SCALE GENOMIC DNA]</scope>
    <source>
        <strain evidence="7">CCUG 53270</strain>
    </source>
</reference>
<dbReference type="InterPro" id="IPR015168">
    <property type="entry name" value="SsuA/THI5"/>
</dbReference>
<proteinExistence type="inferred from homology"/>
<keyword evidence="7" id="KW-1185">Reference proteome</keyword>
<evidence type="ECO:0000259" key="5">
    <source>
        <dbReference type="SMART" id="SM00062"/>
    </source>
</evidence>
<evidence type="ECO:0000313" key="6">
    <source>
        <dbReference type="EMBL" id="MFD1221852.1"/>
    </source>
</evidence>
<dbReference type="InterPro" id="IPR010067">
    <property type="entry name" value="ABC_SsuA_sub-bd"/>
</dbReference>
<comment type="caution">
    <text evidence="6">The sequence shown here is derived from an EMBL/GenBank/DDBJ whole genome shotgun (WGS) entry which is preliminary data.</text>
</comment>
<feature type="domain" description="Solute-binding protein family 3/N-terminal" evidence="5">
    <location>
        <begin position="51"/>
        <end position="273"/>
    </location>
</feature>
<name>A0ABW3UNF6_9BACL</name>
<dbReference type="NCBIfam" id="TIGR01728">
    <property type="entry name" value="SsuA_fam"/>
    <property type="match status" value="1"/>
</dbReference>
<dbReference type="Proteomes" id="UP001597180">
    <property type="component" value="Unassembled WGS sequence"/>
</dbReference>
<evidence type="ECO:0000256" key="3">
    <source>
        <dbReference type="ARBA" id="ARBA00022448"/>
    </source>
</evidence>
<dbReference type="SMART" id="SM00062">
    <property type="entry name" value="PBPb"/>
    <property type="match status" value="1"/>
</dbReference>
<dbReference type="SUPFAM" id="SSF53850">
    <property type="entry name" value="Periplasmic binding protein-like II"/>
    <property type="match status" value="1"/>
</dbReference>
<dbReference type="RefSeq" id="WP_345586068.1">
    <property type="nucleotide sequence ID" value="NZ_BAABJG010000003.1"/>
</dbReference>
<dbReference type="Gene3D" id="3.40.190.10">
    <property type="entry name" value="Periplasmic binding protein-like II"/>
    <property type="match status" value="2"/>
</dbReference>
<sequence>MRRVKWVSFVMAVIWGMMLLAGCGSSQGAEQNGKTGNSAGPAGASSKEPLVVNIGIQQSIWPILLAKQKGWFEEEFAKAGAKVNWVEFQSGPSYFEAIASNRLDFGRVGDLPVISGQAADVPFKEIAAASFGSKGNAILVKKDSPIKTIQDLKGKKIAFAKASSAQTVVYKALEKANLKPADVQIISLQPDEAQPAFETGSVDAWAIWEPFMSTQKVLNGARVLVDGTALDAKGAGFQIVRTKFAEEHPDLVTLYLKVEEKTQQWQKQHLEEAIDVYAQLKKVDREIIRQVIENTEPTNMPITDEIIKIQQETANSIYEQGAIKKKIDTSKVVDNQYITKALEQYKAEQK</sequence>
<gene>
    <name evidence="6" type="ORF">ACFQ4B_17170</name>
</gene>
<evidence type="ECO:0000256" key="4">
    <source>
        <dbReference type="ARBA" id="ARBA00022729"/>
    </source>
</evidence>
<protein>
    <submittedName>
        <fullName evidence="6">Aliphatic sulfonate ABC transporter substrate-binding protein</fullName>
    </submittedName>
</protein>
<evidence type="ECO:0000256" key="1">
    <source>
        <dbReference type="ARBA" id="ARBA00004418"/>
    </source>
</evidence>
<dbReference type="EMBL" id="JBHTLU010000019">
    <property type="protein sequence ID" value="MFD1221852.1"/>
    <property type="molecule type" value="Genomic_DNA"/>
</dbReference>